<name>E3BNT3_9VIBR</name>
<accession>E3BNT3</accession>
<proteinExistence type="predicted"/>
<dbReference type="RefSeq" id="WP_009602683.1">
    <property type="nucleotide sequence ID" value="NZ_AEIU01000096.1"/>
</dbReference>
<keyword evidence="2" id="KW-1185">Reference proteome</keyword>
<protein>
    <submittedName>
        <fullName evidence="1">Uncharacterized protein</fullName>
    </submittedName>
</protein>
<dbReference type="InterPro" id="IPR009858">
    <property type="entry name" value="DUF1415"/>
</dbReference>
<dbReference type="EMBL" id="AEIU01000096">
    <property type="protein sequence ID" value="EFP95327.1"/>
    <property type="molecule type" value="Genomic_DNA"/>
</dbReference>
<dbReference type="OrthoDB" id="277390at2"/>
<dbReference type="AlphaFoldDB" id="E3BNT3"/>
<gene>
    <name evidence="1" type="ORF">VIBC2010_14869</name>
</gene>
<dbReference type="Proteomes" id="UP000002943">
    <property type="component" value="Unassembled WGS sequence"/>
</dbReference>
<organism evidence="1 2">
    <name type="scientific">Vibrio caribbeanicus ATCC BAA-2122</name>
    <dbReference type="NCBI Taxonomy" id="796620"/>
    <lineage>
        <taxon>Bacteria</taxon>
        <taxon>Pseudomonadati</taxon>
        <taxon>Pseudomonadota</taxon>
        <taxon>Gammaproteobacteria</taxon>
        <taxon>Vibrionales</taxon>
        <taxon>Vibrionaceae</taxon>
        <taxon>Vibrio</taxon>
    </lineage>
</organism>
<sequence length="192" mass="22288">MSALEKPSSNTELITREVGDWLNNVVIGLNLCPFAAKPMRNRQIKTFVSHAETEETLLQDILEQLLELESTSSEKIDTTLVVVPNMLSDFYDYNLFIDWIEALLRQQNWQGIFQLATFHPNYCFGGTEPEDAENLTNRSPYPIFHLLREDSMEKVLKHYPDPESIPDKNIERVESLSENEKQQLFPYLYKSS</sequence>
<evidence type="ECO:0000313" key="2">
    <source>
        <dbReference type="Proteomes" id="UP000002943"/>
    </source>
</evidence>
<reference evidence="1 2" key="1">
    <citation type="journal article" date="2012" name="Int. J. Syst. Evol. Microbiol.">
        <title>Vibrio caribbeanicus sp. nov., isolated from the marine sponge Scleritoderma cyanea.</title>
        <authorList>
            <person name="Hoffmann M."/>
            <person name="Monday S.R."/>
            <person name="Allard M.W."/>
            <person name="Strain E.A."/>
            <person name="Whittaker P."/>
            <person name="Naum M."/>
            <person name="McCarthy P.J."/>
            <person name="Lopez J.V."/>
            <person name="Fischer M."/>
            <person name="Brown E.W."/>
        </authorList>
    </citation>
    <scope>NUCLEOTIDE SEQUENCE [LARGE SCALE GENOMIC DNA]</scope>
    <source>
        <strain evidence="1 2">ATCC BAA-2122</strain>
    </source>
</reference>
<evidence type="ECO:0000313" key="1">
    <source>
        <dbReference type="EMBL" id="EFP95327.1"/>
    </source>
</evidence>
<dbReference type="STRING" id="796620.VIBC2010_14869"/>
<dbReference type="Pfam" id="PF07209">
    <property type="entry name" value="DUF1415"/>
    <property type="match status" value="1"/>
</dbReference>
<comment type="caution">
    <text evidence="1">The sequence shown here is derived from an EMBL/GenBank/DDBJ whole genome shotgun (WGS) entry which is preliminary data.</text>
</comment>
<dbReference type="eggNOG" id="COG3310">
    <property type="taxonomic scope" value="Bacteria"/>
</dbReference>